<evidence type="ECO:0000256" key="2">
    <source>
        <dbReference type="ARBA" id="ARBA00023251"/>
    </source>
</evidence>
<dbReference type="InterPro" id="IPR000182">
    <property type="entry name" value="GNAT_dom"/>
</dbReference>
<comment type="pathway">
    <text evidence="1">Siderophore biosynthesis.</text>
</comment>
<dbReference type="eggNOG" id="COG1670">
    <property type="taxonomic scope" value="Bacteria"/>
</dbReference>
<dbReference type="PANTHER" id="PTHR31438:SF1">
    <property type="entry name" value="LYSINE N-ACYLTRANSFERASE C17G9.06C-RELATED"/>
    <property type="match status" value="1"/>
</dbReference>
<dbReference type="PANTHER" id="PTHR31438">
    <property type="entry name" value="LYSINE N-ACYLTRANSFERASE C17G9.06C-RELATED"/>
    <property type="match status" value="1"/>
</dbReference>
<keyword evidence="4" id="KW-0808">Transferase</keyword>
<dbReference type="GO" id="GO:0046677">
    <property type="term" value="P:response to antibiotic"/>
    <property type="evidence" value="ECO:0007669"/>
    <property type="project" value="UniProtKB-KW"/>
</dbReference>
<sequence length="166" mass="19148">MSETDRYAFRKVTPADFGLLTGWQSQPHVRKWWDTVEPYTEQKLKDPRVRRWIVSIAERPFAYIQDYMVHGWEDHHFYELPKGARGIDQYIGEPDLTGNGHGPAFISQHLRTLFEEGAPVVATDPHPDNSRAISAYRKAGFREFGQPQETPWGLIRPMMIGAKHSA</sequence>
<dbReference type="GeneID" id="68846535"/>
<protein>
    <submittedName>
        <fullName evidence="4">Putative aminoglycoside N(6')-acetyltransferase</fullName>
    </submittedName>
</protein>
<proteinExistence type="predicted"/>
<evidence type="ECO:0000313" key="4">
    <source>
        <dbReference type="EMBL" id="EAV44004.1"/>
    </source>
</evidence>
<feature type="domain" description="N-acetyltransferase" evidence="3">
    <location>
        <begin position="7"/>
        <end position="161"/>
    </location>
</feature>
<dbReference type="SUPFAM" id="SSF55729">
    <property type="entry name" value="Acyl-CoA N-acyltransferases (Nat)"/>
    <property type="match status" value="1"/>
</dbReference>
<keyword evidence="2" id="KW-0046">Antibiotic resistance</keyword>
<name>A0NSS2_ROSAI</name>
<dbReference type="PROSITE" id="PS51186">
    <property type="entry name" value="GNAT"/>
    <property type="match status" value="1"/>
</dbReference>
<gene>
    <name evidence="4" type="ORF">SIAM614_14435</name>
</gene>
<dbReference type="OrthoDB" id="9814648at2"/>
<dbReference type="Gene3D" id="3.40.630.30">
    <property type="match status" value="1"/>
</dbReference>
<dbReference type="RefSeq" id="WP_006934499.1">
    <property type="nucleotide sequence ID" value="NZ_AAUW01000007.1"/>
</dbReference>
<dbReference type="Pfam" id="PF13523">
    <property type="entry name" value="Acetyltransf_8"/>
    <property type="match status" value="1"/>
</dbReference>
<evidence type="ECO:0000313" key="5">
    <source>
        <dbReference type="Proteomes" id="UP000004848"/>
    </source>
</evidence>
<evidence type="ECO:0000259" key="3">
    <source>
        <dbReference type="PROSITE" id="PS51186"/>
    </source>
</evidence>
<dbReference type="Proteomes" id="UP000004848">
    <property type="component" value="Unassembled WGS sequence"/>
</dbReference>
<evidence type="ECO:0000256" key="1">
    <source>
        <dbReference type="ARBA" id="ARBA00004924"/>
    </source>
</evidence>
<dbReference type="InterPro" id="IPR016181">
    <property type="entry name" value="Acyl_CoA_acyltransferase"/>
</dbReference>
<dbReference type="EMBL" id="AAUW01000007">
    <property type="protein sequence ID" value="EAV44004.1"/>
    <property type="molecule type" value="Genomic_DNA"/>
</dbReference>
<comment type="caution">
    <text evidence="4">The sequence shown here is derived from an EMBL/GenBank/DDBJ whole genome shotgun (WGS) entry which is preliminary data.</text>
</comment>
<dbReference type="GO" id="GO:0016410">
    <property type="term" value="F:N-acyltransferase activity"/>
    <property type="evidence" value="ECO:0007669"/>
    <property type="project" value="TreeGrafter"/>
</dbReference>
<dbReference type="AlphaFoldDB" id="A0NSS2"/>
<reference evidence="4 5" key="1">
    <citation type="submission" date="2006-05" db="EMBL/GenBank/DDBJ databases">
        <authorList>
            <person name="King G."/>
            <person name="Ferriera S."/>
            <person name="Johnson J."/>
            <person name="Kravitz S."/>
            <person name="Beeson K."/>
            <person name="Sutton G."/>
            <person name="Rogers Y.-H."/>
            <person name="Friedman R."/>
            <person name="Frazier M."/>
            <person name="Venter J.C."/>
        </authorList>
    </citation>
    <scope>NUCLEOTIDE SEQUENCE [LARGE SCALE GENOMIC DNA]</scope>
    <source>
        <strain evidence="5">ATCC 25650 / DSM 13394 / JCM 20685 / NBRC 16684 / NCIMB 2208 / IAM 12614 / B1</strain>
    </source>
</reference>
<dbReference type="InterPro" id="IPR019432">
    <property type="entry name" value="Acyltransferase_MbtK/IucB-like"/>
</dbReference>
<dbReference type="SMART" id="SM01006">
    <property type="entry name" value="AlcB"/>
    <property type="match status" value="1"/>
</dbReference>
<accession>A0NSS2</accession>
<organism evidence="4 5">
    <name type="scientific">Roseibium aggregatum (strain ATCC 25650 / DSM 13394 / JCM 20685 / NBRC 16684 / NCIMB 2208 / IAM 12614 / B1)</name>
    <name type="common">Stappia aggregata</name>
    <dbReference type="NCBI Taxonomy" id="384765"/>
    <lineage>
        <taxon>Bacteria</taxon>
        <taxon>Pseudomonadati</taxon>
        <taxon>Pseudomonadota</taxon>
        <taxon>Alphaproteobacteria</taxon>
        <taxon>Hyphomicrobiales</taxon>
        <taxon>Stappiaceae</taxon>
        <taxon>Roseibium</taxon>
    </lineage>
</organism>
<dbReference type="GO" id="GO:0019290">
    <property type="term" value="P:siderophore biosynthetic process"/>
    <property type="evidence" value="ECO:0007669"/>
    <property type="project" value="InterPro"/>
</dbReference>